<proteinExistence type="predicted"/>
<accession>A0A151SGY4</accession>
<evidence type="ECO:0000313" key="1">
    <source>
        <dbReference type="EMBL" id="KYP54043.1"/>
    </source>
</evidence>
<organism evidence="1 2">
    <name type="scientific">Cajanus cajan</name>
    <name type="common">Pigeon pea</name>
    <name type="synonym">Cajanus indicus</name>
    <dbReference type="NCBI Taxonomy" id="3821"/>
    <lineage>
        <taxon>Eukaryota</taxon>
        <taxon>Viridiplantae</taxon>
        <taxon>Streptophyta</taxon>
        <taxon>Embryophyta</taxon>
        <taxon>Tracheophyta</taxon>
        <taxon>Spermatophyta</taxon>
        <taxon>Magnoliopsida</taxon>
        <taxon>eudicotyledons</taxon>
        <taxon>Gunneridae</taxon>
        <taxon>Pentapetalae</taxon>
        <taxon>rosids</taxon>
        <taxon>fabids</taxon>
        <taxon>Fabales</taxon>
        <taxon>Fabaceae</taxon>
        <taxon>Papilionoideae</taxon>
        <taxon>50 kb inversion clade</taxon>
        <taxon>NPAAA clade</taxon>
        <taxon>indigoferoid/millettioid clade</taxon>
        <taxon>Phaseoleae</taxon>
        <taxon>Cajanus</taxon>
    </lineage>
</organism>
<name>A0A151SGY4_CAJCA</name>
<dbReference type="Gramene" id="C.cajan_00208.t">
    <property type="protein sequence ID" value="C.cajan_00208.t.cds1"/>
    <property type="gene ID" value="C.cajan_00208"/>
</dbReference>
<dbReference type="EMBL" id="CM003613">
    <property type="protein sequence ID" value="KYP54043.1"/>
    <property type="molecule type" value="Genomic_DNA"/>
</dbReference>
<protein>
    <submittedName>
        <fullName evidence="1">Uncharacterized protein</fullName>
    </submittedName>
</protein>
<reference evidence="1 2" key="1">
    <citation type="journal article" date="2012" name="Nat. Biotechnol.">
        <title>Draft genome sequence of pigeonpea (Cajanus cajan), an orphan legume crop of resource-poor farmers.</title>
        <authorList>
            <person name="Varshney R.K."/>
            <person name="Chen W."/>
            <person name="Li Y."/>
            <person name="Bharti A.K."/>
            <person name="Saxena R.K."/>
            <person name="Schlueter J.A."/>
            <person name="Donoghue M.T."/>
            <person name="Azam S."/>
            <person name="Fan G."/>
            <person name="Whaley A.M."/>
            <person name="Farmer A.D."/>
            <person name="Sheridan J."/>
            <person name="Iwata A."/>
            <person name="Tuteja R."/>
            <person name="Penmetsa R.V."/>
            <person name="Wu W."/>
            <person name="Upadhyaya H.D."/>
            <person name="Yang S.P."/>
            <person name="Shah T."/>
            <person name="Saxena K.B."/>
            <person name="Michael T."/>
            <person name="McCombie W.R."/>
            <person name="Yang B."/>
            <person name="Zhang G."/>
            <person name="Yang H."/>
            <person name="Wang J."/>
            <person name="Spillane C."/>
            <person name="Cook D.R."/>
            <person name="May G.D."/>
            <person name="Xu X."/>
            <person name="Jackson S.A."/>
        </authorList>
    </citation>
    <scope>NUCLEOTIDE SEQUENCE [LARGE SCALE GENOMIC DNA]</scope>
    <source>
        <strain evidence="2">cv. Asha</strain>
    </source>
</reference>
<sequence>ILSTLHIVWNKGHHMLLFESDSKVDVHLVLHYQNLHHPCWSMISSIKDWLTND</sequence>
<keyword evidence="2" id="KW-1185">Reference proteome</keyword>
<dbReference type="Proteomes" id="UP000075243">
    <property type="component" value="Chromosome 11"/>
</dbReference>
<dbReference type="AlphaFoldDB" id="A0A151SGY4"/>
<gene>
    <name evidence="1" type="ORF">KK1_000209</name>
</gene>
<feature type="non-terminal residue" evidence="1">
    <location>
        <position position="1"/>
    </location>
</feature>
<evidence type="ECO:0000313" key="2">
    <source>
        <dbReference type="Proteomes" id="UP000075243"/>
    </source>
</evidence>